<evidence type="ECO:0000256" key="5">
    <source>
        <dbReference type="SAM" id="Phobius"/>
    </source>
</evidence>
<dbReference type="EMBL" id="LBWE01000001">
    <property type="protein sequence ID" value="KKR02262.1"/>
    <property type="molecule type" value="Genomic_DNA"/>
</dbReference>
<dbReference type="InterPro" id="IPR007318">
    <property type="entry name" value="Phopholipid_MeTrfase"/>
</dbReference>
<gene>
    <name evidence="6" type="ORF">UT27_C0001G0040</name>
</gene>
<protein>
    <recommendedName>
        <fullName evidence="8">Isoprenylcysteine carboxyl methyltransferase</fullName>
    </recommendedName>
</protein>
<dbReference type="Pfam" id="PF04191">
    <property type="entry name" value="PEMT"/>
    <property type="match status" value="1"/>
</dbReference>
<keyword evidence="3 5" id="KW-1133">Transmembrane helix</keyword>
<reference evidence="6 7" key="1">
    <citation type="journal article" date="2015" name="Nature">
        <title>rRNA introns, odd ribosomes, and small enigmatic genomes across a large radiation of phyla.</title>
        <authorList>
            <person name="Brown C.T."/>
            <person name="Hug L.A."/>
            <person name="Thomas B.C."/>
            <person name="Sharon I."/>
            <person name="Castelle C.J."/>
            <person name="Singh A."/>
            <person name="Wilkins M.J."/>
            <person name="Williams K.H."/>
            <person name="Banfield J.F."/>
        </authorList>
    </citation>
    <scope>NUCLEOTIDE SEQUENCE [LARGE SCALE GENOMIC DNA]</scope>
</reference>
<proteinExistence type="predicted"/>
<feature type="transmembrane region" description="Helical" evidence="5">
    <location>
        <begin position="96"/>
        <end position="129"/>
    </location>
</feature>
<dbReference type="AlphaFoldDB" id="A0A837HP55"/>
<feature type="transmembrane region" description="Helical" evidence="5">
    <location>
        <begin position="20"/>
        <end position="38"/>
    </location>
</feature>
<keyword evidence="2 5" id="KW-0812">Transmembrane</keyword>
<organism evidence="6 7">
    <name type="scientific">Candidatus Nomurabacteria bacterium GW2011_GWD2_39_12</name>
    <dbReference type="NCBI Taxonomy" id="1618759"/>
    <lineage>
        <taxon>Bacteria</taxon>
        <taxon>Candidatus Nomuraibacteriota</taxon>
    </lineage>
</organism>
<accession>A0A837HP55</accession>
<dbReference type="GO" id="GO:0012505">
    <property type="term" value="C:endomembrane system"/>
    <property type="evidence" value="ECO:0007669"/>
    <property type="project" value="UniProtKB-SubCell"/>
</dbReference>
<comment type="caution">
    <text evidence="6">The sequence shown here is derived from an EMBL/GenBank/DDBJ whole genome shotgun (WGS) entry which is preliminary data.</text>
</comment>
<evidence type="ECO:0000256" key="2">
    <source>
        <dbReference type="ARBA" id="ARBA00022692"/>
    </source>
</evidence>
<keyword evidence="4 5" id="KW-0472">Membrane</keyword>
<evidence type="ECO:0000256" key="3">
    <source>
        <dbReference type="ARBA" id="ARBA00022989"/>
    </source>
</evidence>
<sequence length="154" mass="18049">METINTKKHSVHKVLAHSYVVYLIFFLLAIYLDAIFGFKVFPDTFMAPVGLFFLILASVLILSAQKTGHEFRKIKEKRVEHFHGGPYHYTRIPTQWGLFFLMLGFGVITNSFFVIVFSIISFLTAKFIFIEKQEKMLEEKYGTHYTEYKKSVKF</sequence>
<dbReference type="Proteomes" id="UP000033998">
    <property type="component" value="Unassembled WGS sequence"/>
</dbReference>
<feature type="transmembrane region" description="Helical" evidence="5">
    <location>
        <begin position="45"/>
        <end position="64"/>
    </location>
</feature>
<evidence type="ECO:0008006" key="8">
    <source>
        <dbReference type="Google" id="ProtNLM"/>
    </source>
</evidence>
<dbReference type="Gene3D" id="1.20.120.1630">
    <property type="match status" value="1"/>
</dbReference>
<evidence type="ECO:0000313" key="6">
    <source>
        <dbReference type="EMBL" id="KKR02262.1"/>
    </source>
</evidence>
<comment type="subcellular location">
    <subcellularLocation>
        <location evidence="1">Endomembrane system</location>
        <topology evidence="1">Multi-pass membrane protein</topology>
    </subcellularLocation>
</comment>
<name>A0A837HP55_9BACT</name>
<evidence type="ECO:0000256" key="4">
    <source>
        <dbReference type="ARBA" id="ARBA00023136"/>
    </source>
</evidence>
<evidence type="ECO:0000313" key="7">
    <source>
        <dbReference type="Proteomes" id="UP000033998"/>
    </source>
</evidence>
<evidence type="ECO:0000256" key="1">
    <source>
        <dbReference type="ARBA" id="ARBA00004127"/>
    </source>
</evidence>